<evidence type="ECO:0000259" key="2">
    <source>
        <dbReference type="PROSITE" id="PS50020"/>
    </source>
</evidence>
<feature type="compositionally biased region" description="Polar residues" evidence="1">
    <location>
        <begin position="441"/>
        <end position="451"/>
    </location>
</feature>
<organism evidence="3 4">
    <name type="scientific">Ectocarpus siliculosus</name>
    <name type="common">Brown alga</name>
    <name type="synonym">Conferva siliculosa</name>
    <dbReference type="NCBI Taxonomy" id="2880"/>
    <lineage>
        <taxon>Eukaryota</taxon>
        <taxon>Sar</taxon>
        <taxon>Stramenopiles</taxon>
        <taxon>Ochrophyta</taxon>
        <taxon>PX clade</taxon>
        <taxon>Phaeophyceae</taxon>
        <taxon>Ectocarpales</taxon>
        <taxon>Ectocarpaceae</taxon>
        <taxon>Ectocarpus</taxon>
    </lineage>
</organism>
<dbReference type="Proteomes" id="UP000002630">
    <property type="component" value="Linkage Group LG19"/>
</dbReference>
<dbReference type="EMBL" id="FN648487">
    <property type="protein sequence ID" value="CBN74550.1"/>
    <property type="molecule type" value="Genomic_DNA"/>
</dbReference>
<feature type="region of interest" description="Disordered" evidence="1">
    <location>
        <begin position="436"/>
        <end position="460"/>
    </location>
</feature>
<reference evidence="3 4" key="1">
    <citation type="journal article" date="2010" name="Nature">
        <title>The Ectocarpus genome and the independent evolution of multicellularity in brown algae.</title>
        <authorList>
            <person name="Cock J.M."/>
            <person name="Sterck L."/>
            <person name="Rouze P."/>
            <person name="Scornet D."/>
            <person name="Allen A.E."/>
            <person name="Amoutzias G."/>
            <person name="Anthouard V."/>
            <person name="Artiguenave F."/>
            <person name="Aury J.M."/>
            <person name="Badger J.H."/>
            <person name="Beszteri B."/>
            <person name="Billiau K."/>
            <person name="Bonnet E."/>
            <person name="Bothwell J.H."/>
            <person name="Bowler C."/>
            <person name="Boyen C."/>
            <person name="Brownlee C."/>
            <person name="Carrano C.J."/>
            <person name="Charrier B."/>
            <person name="Cho G.Y."/>
            <person name="Coelho S.M."/>
            <person name="Collen J."/>
            <person name="Corre E."/>
            <person name="Da Silva C."/>
            <person name="Delage L."/>
            <person name="Delaroque N."/>
            <person name="Dittami S.M."/>
            <person name="Doulbeau S."/>
            <person name="Elias M."/>
            <person name="Farnham G."/>
            <person name="Gachon C.M."/>
            <person name="Gschloessl B."/>
            <person name="Heesch S."/>
            <person name="Jabbari K."/>
            <person name="Jubin C."/>
            <person name="Kawai H."/>
            <person name="Kimura K."/>
            <person name="Kloareg B."/>
            <person name="Kupper F.C."/>
            <person name="Lang D."/>
            <person name="Le Bail A."/>
            <person name="Leblanc C."/>
            <person name="Lerouge P."/>
            <person name="Lohr M."/>
            <person name="Lopez P.J."/>
            <person name="Martens C."/>
            <person name="Maumus F."/>
            <person name="Michel G."/>
            <person name="Miranda-Saavedra D."/>
            <person name="Morales J."/>
            <person name="Moreau H."/>
            <person name="Motomura T."/>
            <person name="Nagasato C."/>
            <person name="Napoli C.A."/>
            <person name="Nelson D.R."/>
            <person name="Nyvall-Collen P."/>
            <person name="Peters A.F."/>
            <person name="Pommier C."/>
            <person name="Potin P."/>
            <person name="Poulain J."/>
            <person name="Quesneville H."/>
            <person name="Read B."/>
            <person name="Rensing S.A."/>
            <person name="Ritter A."/>
            <person name="Rousvoal S."/>
            <person name="Samanta M."/>
            <person name="Samson G."/>
            <person name="Schroeder D.C."/>
            <person name="Segurens B."/>
            <person name="Strittmatter M."/>
            <person name="Tonon T."/>
            <person name="Tregear J.W."/>
            <person name="Valentin K."/>
            <person name="von Dassow P."/>
            <person name="Yamagishi T."/>
            <person name="Van de Peer Y."/>
            <person name="Wincker P."/>
        </authorList>
    </citation>
    <scope>NUCLEOTIDE SEQUENCE [LARGE SCALE GENOMIC DNA]</scope>
    <source>
        <strain evidence="4">Ec32 / CCAP1310/4</strain>
    </source>
</reference>
<feature type="domain" description="WW" evidence="2">
    <location>
        <begin position="11"/>
        <end position="34"/>
    </location>
</feature>
<evidence type="ECO:0000313" key="4">
    <source>
        <dbReference type="Proteomes" id="UP000002630"/>
    </source>
</evidence>
<gene>
    <name evidence="3" type="ORF">Esi_0030_0042</name>
</gene>
<dbReference type="PROSITE" id="PS50020">
    <property type="entry name" value="WW_DOMAIN_2"/>
    <property type="match status" value="1"/>
</dbReference>
<dbReference type="EMBL" id="FN649744">
    <property type="protein sequence ID" value="CBN74550.1"/>
    <property type="molecule type" value="Genomic_DNA"/>
</dbReference>
<dbReference type="Gene3D" id="2.20.70.10">
    <property type="match status" value="1"/>
</dbReference>
<accession>D8LKG0</accession>
<dbReference type="CDD" id="cd00201">
    <property type="entry name" value="WW"/>
    <property type="match status" value="1"/>
</dbReference>
<evidence type="ECO:0000313" key="3">
    <source>
        <dbReference type="EMBL" id="CBN74550.1"/>
    </source>
</evidence>
<feature type="compositionally biased region" description="Gly residues" evidence="1">
    <location>
        <begin position="222"/>
        <end position="241"/>
    </location>
</feature>
<proteinExistence type="predicted"/>
<keyword evidence="4" id="KW-1185">Reference proteome</keyword>
<evidence type="ECO:0000256" key="1">
    <source>
        <dbReference type="SAM" id="MobiDB-lite"/>
    </source>
</evidence>
<sequence>MQYEDSKGDLWVEEQDDDGDVYFVNADTMESSWDLGTDERLASGIYHPSGGDDDALIGPYSSSQTLEAESSISSSWRDEVLVGFQVPQEVSEAVGRAGSAHIWPRTVDGRPSRLERWDVLKASDPYREHFSTGEAWRLEHPEFEPKLCFYAFDTAVEHVERYWVEEAEAPFRCRLQRDGLKFSRDIATWEARAPAKKNDNDKGNSGVGSPGGDLDGDEHWGGEGVGGDGRGGGVGGDGGGGNGGGDGAGFFAFPLVVHNSHAHHVDWTSGPDRYQITQDSEPEWGWTRLFTFFAYAASKYHVLETTQAPLAQKIVKGNFLTPEPGWKCVLAFFAFNDMVPGSNRYYIEEKDEPHLRTRIGMEASCRWDARHSFAAFDVPVPGSCALDVHYTIRSTDSLNPYPEQCRISLKDPWGSWEQKFRFYAFPAEQVLLSPELDSDTQDVLSGSQSRSAGDESGPHG</sequence>
<feature type="region of interest" description="Disordered" evidence="1">
    <location>
        <begin position="193"/>
        <end position="241"/>
    </location>
</feature>
<name>D8LKG0_ECTSI</name>
<dbReference type="InterPro" id="IPR001202">
    <property type="entry name" value="WW_dom"/>
</dbReference>
<dbReference type="InParanoid" id="D8LKG0"/>
<dbReference type="OrthoDB" id="185923at2759"/>
<dbReference type="AlphaFoldDB" id="D8LKG0"/>
<protein>
    <recommendedName>
        <fullName evidence="2">WW domain-containing protein</fullName>
    </recommendedName>
</protein>